<dbReference type="EMBL" id="CP001715">
    <property type="protein sequence ID" value="ACV36909.1"/>
    <property type="molecule type" value="Genomic_DNA"/>
</dbReference>
<dbReference type="SUPFAM" id="SSF48317">
    <property type="entry name" value="Acid phosphatase/Vanadium-dependent haloperoxidase"/>
    <property type="match status" value="1"/>
</dbReference>
<feature type="transmembrane region" description="Helical" evidence="1">
    <location>
        <begin position="186"/>
        <end position="205"/>
    </location>
</feature>
<keyword evidence="1" id="KW-0472">Membrane</keyword>
<feature type="transmembrane region" description="Helical" evidence="1">
    <location>
        <begin position="6"/>
        <end position="26"/>
    </location>
</feature>
<proteinExistence type="predicted"/>
<dbReference type="Pfam" id="PF01569">
    <property type="entry name" value="PAP2"/>
    <property type="match status" value="1"/>
</dbReference>
<feature type="transmembrane region" description="Helical" evidence="1">
    <location>
        <begin position="126"/>
        <end position="142"/>
    </location>
</feature>
<reference evidence="3" key="1">
    <citation type="submission" date="2009-08" db="EMBL/GenBank/DDBJ databases">
        <authorList>
            <consortium name="US DOE Joint Genome Institute"/>
            <person name="Lucas S."/>
            <person name="Copeland A."/>
            <person name="Lapidus A."/>
            <person name="Glavina del Rio T."/>
            <person name="Dalin E."/>
            <person name="Tice H."/>
            <person name="Bruce D."/>
            <person name="Barry K."/>
            <person name="Pitluck S."/>
            <person name="Lowry S."/>
            <person name="Larimer F."/>
            <person name="Land M."/>
            <person name="Hauser L."/>
            <person name="Kyrpides N."/>
            <person name="Ivanova N."/>
            <person name="McMahon K.D."/>
            <person name="Hugenholtz P."/>
        </authorList>
    </citation>
    <scope>NUCLEOTIDE SEQUENCE</scope>
    <source>
        <strain evidence="3">UW-1</strain>
    </source>
</reference>
<dbReference type="InterPro" id="IPR000326">
    <property type="entry name" value="PAP2/HPO"/>
</dbReference>
<dbReference type="HOGENOM" id="CLU_1324088_0_0_4"/>
<organism evidence="3">
    <name type="scientific">Accumulibacter regalis</name>
    <dbReference type="NCBI Taxonomy" id="522306"/>
    <lineage>
        <taxon>Bacteria</taxon>
        <taxon>Pseudomonadati</taxon>
        <taxon>Pseudomonadota</taxon>
        <taxon>Betaproteobacteria</taxon>
        <taxon>Candidatus Accumulibacter</taxon>
    </lineage>
</organism>
<evidence type="ECO:0000259" key="2">
    <source>
        <dbReference type="Pfam" id="PF01569"/>
    </source>
</evidence>
<evidence type="ECO:0000313" key="3">
    <source>
        <dbReference type="EMBL" id="ACV36909.1"/>
    </source>
</evidence>
<reference evidence="3" key="2">
    <citation type="submission" date="2009-09" db="EMBL/GenBank/DDBJ databases">
        <title>Complete sequence of chromosome of Candidatus Accumulibacter phosphatis clade IIA str. UW-1.</title>
        <authorList>
            <consortium name="US DOE Joint Genome Institute"/>
            <person name="Martin H.G."/>
            <person name="Ivanova N."/>
            <person name="Kunin V."/>
            <person name="Warnecke F."/>
            <person name="Barry K."/>
            <person name="He S."/>
            <person name="Salamov A."/>
            <person name="Szeto E."/>
            <person name="Dalin E."/>
            <person name="Pangilinan J.L."/>
            <person name="Lapidus A."/>
            <person name="Lowry S."/>
            <person name="Kyrpides N.C."/>
            <person name="McMahon K.D."/>
            <person name="Hugenholtz P."/>
        </authorList>
    </citation>
    <scope>NUCLEOTIDE SEQUENCE [LARGE SCALE GENOMIC DNA]</scope>
    <source>
        <strain evidence="3">UW-1</strain>
    </source>
</reference>
<feature type="transmembrane region" description="Helical" evidence="1">
    <location>
        <begin position="66"/>
        <end position="88"/>
    </location>
</feature>
<dbReference type="KEGG" id="app:CAP2UW1_3655"/>
<gene>
    <name evidence="3" type="ordered locus">CAP2UW1_3655</name>
</gene>
<dbReference type="eggNOG" id="COG0671">
    <property type="taxonomic scope" value="Bacteria"/>
</dbReference>
<feature type="transmembrane region" description="Helical" evidence="1">
    <location>
        <begin position="148"/>
        <end position="174"/>
    </location>
</feature>
<protein>
    <recommendedName>
        <fullName evidence="2">Phosphatidic acid phosphatase type 2/haloperoxidase domain-containing protein</fullName>
    </recommendedName>
</protein>
<accession>C7RKI9</accession>
<dbReference type="STRING" id="522306.CAP2UW1_3655"/>
<keyword evidence="1" id="KW-0812">Transmembrane</keyword>
<dbReference type="AlphaFoldDB" id="C7RKI9"/>
<sequence>MPELPSLEAIGLRLLAIAGGLIAWFVSQRLIGERQLAADGGIYDHLHRVTAGANAWLHAHRRTANALLIGSSLGVDAVTLFVLGYAVLGPSFAPFWGLLGLFVLRQLSQAVVALPAPPGMIWRHPGVPSLFVTYAVGNDFFFSGHTALAVYGALQLATLGIPALTVIGIVLAGLQMAVVIVLRAHWTLDVLAGLFAALLVGALVWPA</sequence>
<dbReference type="InterPro" id="IPR036938">
    <property type="entry name" value="PAP2/HPO_sf"/>
</dbReference>
<feature type="domain" description="Phosphatidic acid phosphatase type 2/haloperoxidase" evidence="2">
    <location>
        <begin position="122"/>
        <end position="205"/>
    </location>
</feature>
<keyword evidence="1" id="KW-1133">Transmembrane helix</keyword>
<evidence type="ECO:0000256" key="1">
    <source>
        <dbReference type="SAM" id="Phobius"/>
    </source>
</evidence>
<dbReference type="Gene3D" id="1.20.144.10">
    <property type="entry name" value="Phosphatidic acid phosphatase type 2/haloperoxidase"/>
    <property type="match status" value="1"/>
</dbReference>
<name>C7RKI9_ACCRE</name>